<evidence type="ECO:0000256" key="1">
    <source>
        <dbReference type="ARBA" id="ARBA00002286"/>
    </source>
</evidence>
<dbReference type="InterPro" id="IPR002514">
    <property type="entry name" value="Transposase_8"/>
</dbReference>
<comment type="caution">
    <text evidence="4">The sequence shown here is derived from an EMBL/GenBank/DDBJ whole genome shotgun (WGS) entry which is preliminary data.</text>
</comment>
<dbReference type="EMBL" id="RQPI01000035">
    <property type="protein sequence ID" value="RQW07683.1"/>
    <property type="molecule type" value="Genomic_DNA"/>
</dbReference>
<proteinExistence type="predicted"/>
<dbReference type="SUPFAM" id="SSF53098">
    <property type="entry name" value="Ribonuclease H-like"/>
    <property type="match status" value="1"/>
</dbReference>
<evidence type="ECO:0000259" key="3">
    <source>
        <dbReference type="PROSITE" id="PS50994"/>
    </source>
</evidence>
<gene>
    <name evidence="4" type="ORF">EH198_24355</name>
</gene>
<dbReference type="Proteomes" id="UP000282529">
    <property type="component" value="Unassembled WGS sequence"/>
</dbReference>
<name>A0A3N9NUP2_9BACL</name>
<organism evidence="4 5">
    <name type="scientific">Paenibacillus rhizophilus</name>
    <dbReference type="NCBI Taxonomy" id="1850366"/>
    <lineage>
        <taxon>Bacteria</taxon>
        <taxon>Bacillati</taxon>
        <taxon>Bacillota</taxon>
        <taxon>Bacilli</taxon>
        <taxon>Bacillales</taxon>
        <taxon>Paenibacillaceae</taxon>
        <taxon>Paenibacillus</taxon>
    </lineage>
</organism>
<feature type="domain" description="Integrase catalytic" evidence="3">
    <location>
        <begin position="217"/>
        <end position="376"/>
    </location>
</feature>
<dbReference type="Pfam" id="PF13276">
    <property type="entry name" value="HTH_21"/>
    <property type="match status" value="1"/>
</dbReference>
<dbReference type="GO" id="GO:0015074">
    <property type="term" value="P:DNA integration"/>
    <property type="evidence" value="ECO:0007669"/>
    <property type="project" value="InterPro"/>
</dbReference>
<dbReference type="GO" id="GO:0004803">
    <property type="term" value="F:transposase activity"/>
    <property type="evidence" value="ECO:0007669"/>
    <property type="project" value="InterPro"/>
</dbReference>
<dbReference type="OrthoDB" id="9775203at2"/>
<evidence type="ECO:0000256" key="2">
    <source>
        <dbReference type="SAM" id="Coils"/>
    </source>
</evidence>
<dbReference type="AlphaFoldDB" id="A0A3N9NUP2"/>
<dbReference type="PANTHER" id="PTHR46889">
    <property type="entry name" value="TRANSPOSASE INSF FOR INSERTION SEQUENCE IS3B-RELATED"/>
    <property type="match status" value="1"/>
</dbReference>
<dbReference type="InterPro" id="IPR050900">
    <property type="entry name" value="Transposase_IS3/IS150/IS904"/>
</dbReference>
<accession>A0A3N9NUP2</accession>
<dbReference type="PANTHER" id="PTHR46889:SF4">
    <property type="entry name" value="TRANSPOSASE INSO FOR INSERTION SEQUENCE ELEMENT IS911B-RELATED"/>
    <property type="match status" value="1"/>
</dbReference>
<feature type="coiled-coil region" evidence="2">
    <location>
        <begin position="60"/>
        <end position="87"/>
    </location>
</feature>
<dbReference type="GO" id="GO:0006313">
    <property type="term" value="P:DNA transposition"/>
    <property type="evidence" value="ECO:0007669"/>
    <property type="project" value="InterPro"/>
</dbReference>
<dbReference type="Pfam" id="PF00665">
    <property type="entry name" value="rve"/>
    <property type="match status" value="1"/>
</dbReference>
<dbReference type="InterPro" id="IPR001584">
    <property type="entry name" value="Integrase_cat-core"/>
</dbReference>
<reference evidence="4 5" key="1">
    <citation type="submission" date="2018-11" db="EMBL/GenBank/DDBJ databases">
        <title>Genome sequence of strain 7197.</title>
        <authorList>
            <person name="Gao J."/>
            <person name="Sun J."/>
        </authorList>
    </citation>
    <scope>NUCLEOTIDE SEQUENCE [LARGE SCALE GENOMIC DNA]</scope>
    <source>
        <strain evidence="4 5">7197</strain>
    </source>
</reference>
<dbReference type="InterPro" id="IPR048020">
    <property type="entry name" value="Transpos_IS3"/>
</dbReference>
<dbReference type="PROSITE" id="PS50994">
    <property type="entry name" value="INTEGRASE"/>
    <property type="match status" value="1"/>
</dbReference>
<evidence type="ECO:0000313" key="4">
    <source>
        <dbReference type="EMBL" id="RQW07683.1"/>
    </source>
</evidence>
<dbReference type="GO" id="GO:0003677">
    <property type="term" value="F:DNA binding"/>
    <property type="evidence" value="ECO:0007669"/>
    <property type="project" value="InterPro"/>
</dbReference>
<protein>
    <submittedName>
        <fullName evidence="4">IS3 family transposase</fullName>
    </submittedName>
</protein>
<dbReference type="SUPFAM" id="SSF46689">
    <property type="entry name" value="Homeodomain-like"/>
    <property type="match status" value="1"/>
</dbReference>
<dbReference type="InterPro" id="IPR012337">
    <property type="entry name" value="RNaseH-like_sf"/>
</dbReference>
<evidence type="ECO:0000313" key="5">
    <source>
        <dbReference type="Proteomes" id="UP000282529"/>
    </source>
</evidence>
<dbReference type="InterPro" id="IPR025948">
    <property type="entry name" value="HTH-like_dom"/>
</dbReference>
<dbReference type="InterPro" id="IPR009057">
    <property type="entry name" value="Homeodomain-like_sf"/>
</dbReference>
<dbReference type="InterPro" id="IPR036397">
    <property type="entry name" value="RNaseH_sf"/>
</dbReference>
<dbReference type="Gene3D" id="3.30.420.10">
    <property type="entry name" value="Ribonuclease H-like superfamily/Ribonuclease H"/>
    <property type="match status" value="1"/>
</dbReference>
<dbReference type="NCBIfam" id="NF033516">
    <property type="entry name" value="transpos_IS3"/>
    <property type="match status" value="1"/>
</dbReference>
<keyword evidence="5" id="KW-1185">Reference proteome</keyword>
<sequence length="383" mass="45238">MPTPRRTFTPEEKARIVLEILKEERSISQIASEAGIHANILNRWKNEATQNLSQLFVDDRKGITKMKKEYEQQIEELYAEVGKLITQLSWLKKKNLAANLTRDERLSLLEWETAELAIQVQADLLSLNRSSLYYKRVPPSPEEIRLKHRIDELYTKHTFLGYRKIAAIMNREGDSVHPNTVRRYMREMGIMAVYPGPNLSKRDLQHRIYPYLLRGLPITAPNQVWSVDITYIRMTQGWMYLYAVMDWYSRYIVDWQMDQSLEIGFVLETMKRAFDRVQPTIVNSDQGSHFTSPKYIDLLKEHEIRISMDGKGRAKDNIVIERFWRSLKYNEIYINEYSSPRETRQGVQHYIHLHNHYLPHQSLQNFTPAAVYNRQALLLSTCE</sequence>
<dbReference type="Pfam" id="PF01527">
    <property type="entry name" value="HTH_Tnp_1"/>
    <property type="match status" value="1"/>
</dbReference>
<comment type="function">
    <text evidence="1">Involved in the transposition of the insertion sequence.</text>
</comment>
<keyword evidence="2" id="KW-0175">Coiled coil</keyword>